<dbReference type="InterPro" id="IPR016169">
    <property type="entry name" value="FAD-bd_PCMH_sub2"/>
</dbReference>
<organism evidence="3 4">
    <name type="scientific">Actinoallomurus iriomotensis</name>
    <dbReference type="NCBI Taxonomy" id="478107"/>
    <lineage>
        <taxon>Bacteria</taxon>
        <taxon>Bacillati</taxon>
        <taxon>Actinomycetota</taxon>
        <taxon>Actinomycetes</taxon>
        <taxon>Streptosporangiales</taxon>
        <taxon>Thermomonosporaceae</taxon>
        <taxon>Actinoallomurus</taxon>
    </lineage>
</organism>
<name>A0A9W6RFY0_9ACTN</name>
<dbReference type="PANTHER" id="PTHR43762">
    <property type="entry name" value="L-GULONOLACTONE OXIDASE"/>
    <property type="match status" value="1"/>
</dbReference>
<dbReference type="Pfam" id="PF01565">
    <property type="entry name" value="FAD_binding_4"/>
    <property type="match status" value="1"/>
</dbReference>
<reference evidence="3" key="1">
    <citation type="submission" date="2023-03" db="EMBL/GenBank/DDBJ databases">
        <title>Actinoallomurus iriomotensis NBRC 103681.</title>
        <authorList>
            <person name="Ichikawa N."/>
            <person name="Sato H."/>
            <person name="Tonouchi N."/>
        </authorList>
    </citation>
    <scope>NUCLEOTIDE SEQUENCE</scope>
    <source>
        <strain evidence="3">NBRC 103681</strain>
    </source>
</reference>
<dbReference type="AlphaFoldDB" id="A0A9W6RFY0"/>
<dbReference type="PIRSF" id="PIRSF000136">
    <property type="entry name" value="LGO_GLO"/>
    <property type="match status" value="1"/>
</dbReference>
<evidence type="ECO:0000256" key="1">
    <source>
        <dbReference type="ARBA" id="ARBA00023002"/>
    </source>
</evidence>
<dbReference type="Gene3D" id="3.30.70.2530">
    <property type="match status" value="1"/>
</dbReference>
<dbReference type="InterPro" id="IPR007173">
    <property type="entry name" value="ALO_C"/>
</dbReference>
<dbReference type="Gene3D" id="1.10.45.10">
    <property type="entry name" value="Vanillyl-alcohol Oxidase, Chain A, domain 4"/>
    <property type="match status" value="1"/>
</dbReference>
<feature type="domain" description="FAD-binding PCMH-type" evidence="2">
    <location>
        <begin position="11"/>
        <end position="178"/>
    </location>
</feature>
<dbReference type="Gene3D" id="3.30.43.10">
    <property type="entry name" value="Uridine Diphospho-n-acetylenolpyruvylglucosamine Reductase, domain 2"/>
    <property type="match status" value="1"/>
</dbReference>
<keyword evidence="1" id="KW-0560">Oxidoreductase</keyword>
<dbReference type="GO" id="GO:0080049">
    <property type="term" value="F:L-gulono-1,4-lactone dehydrogenase activity"/>
    <property type="evidence" value="ECO:0007669"/>
    <property type="project" value="TreeGrafter"/>
</dbReference>
<proteinExistence type="predicted"/>
<dbReference type="EMBL" id="BSTJ01000003">
    <property type="protein sequence ID" value="GLY75191.1"/>
    <property type="molecule type" value="Genomic_DNA"/>
</dbReference>
<dbReference type="InterPro" id="IPR010031">
    <property type="entry name" value="FAD_lactone_oxidase-like"/>
</dbReference>
<gene>
    <name evidence="3" type="primary">xyoA</name>
    <name evidence="3" type="ORF">Airi01_034580</name>
</gene>
<dbReference type="Proteomes" id="UP001165135">
    <property type="component" value="Unassembled WGS sequence"/>
</dbReference>
<dbReference type="GO" id="GO:0016020">
    <property type="term" value="C:membrane"/>
    <property type="evidence" value="ECO:0007669"/>
    <property type="project" value="InterPro"/>
</dbReference>
<dbReference type="InterPro" id="IPR036318">
    <property type="entry name" value="FAD-bd_PCMH-like_sf"/>
</dbReference>
<dbReference type="Gene3D" id="3.30.70.2520">
    <property type="match status" value="1"/>
</dbReference>
<comment type="caution">
    <text evidence="3">The sequence shown here is derived from an EMBL/GenBank/DDBJ whole genome shotgun (WGS) entry which is preliminary data.</text>
</comment>
<accession>A0A9W6RFY0</accession>
<evidence type="ECO:0000259" key="2">
    <source>
        <dbReference type="PROSITE" id="PS51387"/>
    </source>
</evidence>
<dbReference type="InterPro" id="IPR016167">
    <property type="entry name" value="FAD-bd_PCMH_sub1"/>
</dbReference>
<dbReference type="SUPFAM" id="SSF56176">
    <property type="entry name" value="FAD-binding/transporter-associated domain-like"/>
    <property type="match status" value="1"/>
</dbReference>
<evidence type="ECO:0000313" key="3">
    <source>
        <dbReference type="EMBL" id="GLY75191.1"/>
    </source>
</evidence>
<dbReference type="PROSITE" id="PS51387">
    <property type="entry name" value="FAD_PCMH"/>
    <property type="match status" value="1"/>
</dbReference>
<protein>
    <submittedName>
        <fullName evidence="3">Xylitol oxidase</fullName>
    </submittedName>
</protein>
<evidence type="ECO:0000313" key="4">
    <source>
        <dbReference type="Proteomes" id="UP001165135"/>
    </source>
</evidence>
<dbReference type="GO" id="GO:0003885">
    <property type="term" value="F:D-arabinono-1,4-lactone oxidase activity"/>
    <property type="evidence" value="ECO:0007669"/>
    <property type="project" value="InterPro"/>
</dbReference>
<dbReference type="PANTHER" id="PTHR43762:SF1">
    <property type="entry name" value="D-ARABINONO-1,4-LACTONE OXIDASE"/>
    <property type="match status" value="1"/>
</dbReference>
<sequence>MSMSGGLTNWAGSVTFQVEHVARPGSLDELRALVARSSTVRALGSGHSFNDIADTSGVLLSPDALPHLFEIDAAARTVRVGASLRYAEVGRRLYEAGFALGNLASLPHISVAGSIATATHGSGDGNRNLSAAVAGLEIVTADGDLVALRRGDEGFEGAVVGLGALGVVVAVTLDIVPAFDMRQYVYEELPFTVLEEHFDDVFSSAYSVSLFTGWRGPAIDQVWIKRRADQDEGLPGDWFAARPAVEPRHPVPGISAAPCTEQLGVPGPWFARLPHFRPEFTPSSGVELQSEYLVPRARAVEALRAVAAIRDRVAPVLQISEIRTIAADDLWLSTAYGRDSVGIHFTWVKDMEGVLPVVAALEECLAPYEPRPHWGKLFTTAPEALREVYPRLPDFQALRRRLDPAGKFANAFLTRHLPG</sequence>
<dbReference type="Gene3D" id="3.30.465.10">
    <property type="match status" value="1"/>
</dbReference>
<dbReference type="InterPro" id="IPR006094">
    <property type="entry name" value="Oxid_FAD_bind_N"/>
</dbReference>
<dbReference type="Pfam" id="PF04030">
    <property type="entry name" value="ALO"/>
    <property type="match status" value="1"/>
</dbReference>
<dbReference type="InterPro" id="IPR016166">
    <property type="entry name" value="FAD-bd_PCMH"/>
</dbReference>
<dbReference type="GO" id="GO:0071949">
    <property type="term" value="F:FAD binding"/>
    <property type="evidence" value="ECO:0007669"/>
    <property type="project" value="InterPro"/>
</dbReference>
<dbReference type="InterPro" id="IPR016171">
    <property type="entry name" value="Vanillyl_alc_oxidase_C-sub2"/>
</dbReference>